<dbReference type="AlphaFoldDB" id="X1FVW2"/>
<comment type="caution">
    <text evidence="2">The sequence shown here is derived from an EMBL/GenBank/DDBJ whole genome shotgun (WGS) entry which is preliminary data.</text>
</comment>
<keyword evidence="1" id="KW-1133">Transmembrane helix</keyword>
<reference evidence="2" key="1">
    <citation type="journal article" date="2014" name="Front. Microbiol.">
        <title>High frequency of phylogenetically diverse reductive dehalogenase-homologous genes in deep subseafloor sedimentary metagenomes.</title>
        <authorList>
            <person name="Kawai M."/>
            <person name="Futagami T."/>
            <person name="Toyoda A."/>
            <person name="Takaki Y."/>
            <person name="Nishi S."/>
            <person name="Hori S."/>
            <person name="Arai W."/>
            <person name="Tsubouchi T."/>
            <person name="Morono Y."/>
            <person name="Uchiyama I."/>
            <person name="Ito T."/>
            <person name="Fujiyama A."/>
            <person name="Inagaki F."/>
            <person name="Takami H."/>
        </authorList>
    </citation>
    <scope>NUCLEOTIDE SEQUENCE</scope>
    <source>
        <strain evidence="2">Expedition CK06-06</strain>
    </source>
</reference>
<protein>
    <submittedName>
        <fullName evidence="2">Uncharacterized protein</fullName>
    </submittedName>
</protein>
<feature type="non-terminal residue" evidence="2">
    <location>
        <position position="1"/>
    </location>
</feature>
<feature type="transmembrane region" description="Helical" evidence="1">
    <location>
        <begin position="67"/>
        <end position="87"/>
    </location>
</feature>
<proteinExistence type="predicted"/>
<evidence type="ECO:0000256" key="1">
    <source>
        <dbReference type="SAM" id="Phobius"/>
    </source>
</evidence>
<keyword evidence="1" id="KW-0472">Membrane</keyword>
<sequence length="197" mass="20881">TNVPAPRTNGGDLAAMMAAVQALQAGQEEAAAAAAIPVQTAPSVQAGLYNGVTTPYYGNGGVTAAPAAFPLALPFIGALGFLSVGLFKRLLIRFGPLILKGLIGAAAFKEFMDLIGVGASDEYEVKIRTGRKKRRYSIGSNPRVGTLQKVSRHCQRLLKRHEKVIREFLPRKVTRYGIPPARVLSAVERKQIASGGG</sequence>
<dbReference type="EMBL" id="BARU01023082">
    <property type="protein sequence ID" value="GAH49142.1"/>
    <property type="molecule type" value="Genomic_DNA"/>
</dbReference>
<evidence type="ECO:0000313" key="2">
    <source>
        <dbReference type="EMBL" id="GAH49142.1"/>
    </source>
</evidence>
<keyword evidence="1" id="KW-0812">Transmembrane</keyword>
<accession>X1FVW2</accession>
<gene>
    <name evidence="2" type="ORF">S03H2_37494</name>
</gene>
<organism evidence="2">
    <name type="scientific">marine sediment metagenome</name>
    <dbReference type="NCBI Taxonomy" id="412755"/>
    <lineage>
        <taxon>unclassified sequences</taxon>
        <taxon>metagenomes</taxon>
        <taxon>ecological metagenomes</taxon>
    </lineage>
</organism>
<name>X1FVW2_9ZZZZ</name>